<feature type="region of interest" description="Disordered" evidence="16">
    <location>
        <begin position="1"/>
        <end position="273"/>
    </location>
</feature>
<dbReference type="SUPFAM" id="SSF56091">
    <property type="entry name" value="DNA ligase/mRNA capping enzyme, catalytic domain"/>
    <property type="match status" value="1"/>
</dbReference>
<feature type="compositionally biased region" description="Polar residues" evidence="16">
    <location>
        <begin position="9"/>
        <end position="28"/>
    </location>
</feature>
<feature type="compositionally biased region" description="Basic and acidic residues" evidence="16">
    <location>
        <begin position="57"/>
        <end position="66"/>
    </location>
</feature>
<dbReference type="InterPro" id="IPR012310">
    <property type="entry name" value="DNA_ligase_ATP-dep_cent"/>
</dbReference>
<dbReference type="InterPro" id="IPR012309">
    <property type="entry name" value="DNA_ligase_ATP-dep_C"/>
</dbReference>
<dbReference type="SUPFAM" id="SSF117018">
    <property type="entry name" value="ATP-dependent DNA ligase DNA-binding domain"/>
    <property type="match status" value="1"/>
</dbReference>
<dbReference type="PROSITE" id="PS50160">
    <property type="entry name" value="DNA_LIGASE_A3"/>
    <property type="match status" value="1"/>
</dbReference>
<evidence type="ECO:0000256" key="14">
    <source>
        <dbReference type="RuleBase" id="RU000617"/>
    </source>
</evidence>
<sequence>MKTKAAAASKTQRSITSFFSGATVSTSEQSKRKAAEADVNVEEAAKPVAELVKKRKVDFGGEKDAKTGSNDVKGGANCDDSDVNGDERDVLGDAPGGAKDDEEGVNGEPDCLDDKKEGLHDEKEIGTAEERDDRVAGKSTTKPGRRRLRQQDVKDEDEDSDVDVPLSVVDSRREVDEVIDMTTSPAASETVRACKKTSLTTSMKSAKAENKKETNEKKEKKEKKDKEGKVETKAKEAVAMLRPAKKETHEVVDDDDSHDVGSAEGAKKVGGAKKTATSSKAAVRTAVPSKTCDVEVDASTDKKSLANMHGDGKETKAESGKWRETPYSALAHLFAKIEEVSGRLVIQDLLTAFFRDVISHAPDDLLACIYLCVCVNLAPPFENLKIGIGDAILMKAIGEATGANAKFIKEMYHKEGDLGKVAQNARSKQKTLSFASLTPATSKGSGLTVSYVYNQFVKIAKMTGNNSQQQKCSIIKGLLVKCEKEKKSQGEDGQSAEGAKYIIRGLQGKLRIGLAEKSILMGLTYAFMTGKDYKDKDKQQEALAFVKKSFAECPSYNALVAAFYVVQKEVPSALYLRVKDFALVADKCVLTPGTPVSPMLARPTKAYAMVFDRFEGKPFTCEYKYDGERAQIHILPSGKMAIFSRNFENSTERFPDVELAVSMAAKKGVVKSCIVDAEVVAVDRATNKRLPFQILSTRSRKNVKVEDIKVPVCVYAFDLLFLNGESLLGAPLAKRREKMREIFGVSPGTFEFATSFDVKDGVDAKDNSEAMEEAVDKVRNFLEEAVRENCEGLMVKTLEKEATYEPANRSHKWLKLKKDYLDGIGDSTDLVPIGAFHGRGKRTGVYGAYLLACYDPDTDMYQPITKLGTGLSDEVLKKFYDQLKERVVDKPPSDYAISDGCKPDVWLEASCVWEILGADLSISPKYTAAIGLVAKDKGISLRFPRFIRVRGDKETTQATNSSQIADLYRAQGLTSVTNGDEDEDDDMLI</sequence>
<keyword evidence="9 14" id="KW-0233">DNA recombination</keyword>
<keyword evidence="3 14" id="KW-0436">Ligase</keyword>
<dbReference type="GO" id="GO:0051301">
    <property type="term" value="P:cell division"/>
    <property type="evidence" value="ECO:0007669"/>
    <property type="project" value="UniProtKB-KW"/>
</dbReference>
<evidence type="ECO:0000256" key="15">
    <source>
        <dbReference type="RuleBase" id="RU004196"/>
    </source>
</evidence>
<dbReference type="FunFam" id="2.40.50.140:FF:000062">
    <property type="entry name" value="DNA ligase"/>
    <property type="match status" value="1"/>
</dbReference>
<evidence type="ECO:0000256" key="11">
    <source>
        <dbReference type="ARBA" id="ARBA00023242"/>
    </source>
</evidence>
<keyword evidence="19" id="KW-1185">Reference proteome</keyword>
<dbReference type="GO" id="GO:0005524">
    <property type="term" value="F:ATP binding"/>
    <property type="evidence" value="ECO:0007669"/>
    <property type="project" value="UniProtKB-KW"/>
</dbReference>
<keyword evidence="8 14" id="KW-0067">ATP-binding</keyword>
<evidence type="ECO:0000256" key="4">
    <source>
        <dbReference type="ARBA" id="ARBA00022618"/>
    </source>
</evidence>
<dbReference type="Gene3D" id="1.10.3260.10">
    <property type="entry name" value="DNA ligase, ATP-dependent, N-terminal domain"/>
    <property type="match status" value="1"/>
</dbReference>
<evidence type="ECO:0000256" key="8">
    <source>
        <dbReference type="ARBA" id="ARBA00022840"/>
    </source>
</evidence>
<feature type="domain" description="ATP-dependent DNA ligase family profile" evidence="17">
    <location>
        <begin position="705"/>
        <end position="855"/>
    </location>
</feature>
<name>A0AAV0SXT0_HYABA</name>
<organism evidence="18 19">
    <name type="scientific">Hyaloperonospora brassicae</name>
    <name type="common">Brassica downy mildew</name>
    <name type="synonym">Peronospora brassicae</name>
    <dbReference type="NCBI Taxonomy" id="162125"/>
    <lineage>
        <taxon>Eukaryota</taxon>
        <taxon>Sar</taxon>
        <taxon>Stramenopiles</taxon>
        <taxon>Oomycota</taxon>
        <taxon>Peronosporomycetes</taxon>
        <taxon>Peronosporales</taxon>
        <taxon>Peronosporaceae</taxon>
        <taxon>Hyaloperonospora</taxon>
    </lineage>
</organism>
<dbReference type="InterPro" id="IPR036599">
    <property type="entry name" value="DNA_ligase_N_sf"/>
</dbReference>
<dbReference type="GO" id="GO:0003677">
    <property type="term" value="F:DNA binding"/>
    <property type="evidence" value="ECO:0007669"/>
    <property type="project" value="InterPro"/>
</dbReference>
<dbReference type="NCBIfam" id="TIGR00574">
    <property type="entry name" value="dnl1"/>
    <property type="match status" value="1"/>
</dbReference>
<dbReference type="PROSITE" id="PS00333">
    <property type="entry name" value="DNA_LIGASE_A2"/>
    <property type="match status" value="1"/>
</dbReference>
<dbReference type="Gene3D" id="2.40.50.140">
    <property type="entry name" value="Nucleic acid-binding proteins"/>
    <property type="match status" value="1"/>
</dbReference>
<dbReference type="Pfam" id="PF01068">
    <property type="entry name" value="DNA_ligase_A_M"/>
    <property type="match status" value="1"/>
</dbReference>
<evidence type="ECO:0000256" key="5">
    <source>
        <dbReference type="ARBA" id="ARBA00022705"/>
    </source>
</evidence>
<keyword evidence="12" id="KW-0131">Cell cycle</keyword>
<accession>A0AAV0SXT0</accession>
<protein>
    <recommendedName>
        <fullName evidence="14">DNA ligase</fullName>
        <ecNumber evidence="14">6.5.1.1</ecNumber>
    </recommendedName>
</protein>
<feature type="compositionally biased region" description="Basic and acidic residues" evidence="16">
    <location>
        <begin position="258"/>
        <end position="267"/>
    </location>
</feature>
<dbReference type="GO" id="GO:0005739">
    <property type="term" value="C:mitochondrion"/>
    <property type="evidence" value="ECO:0007669"/>
    <property type="project" value="TreeGrafter"/>
</dbReference>
<comment type="catalytic activity">
    <reaction evidence="13 14">
        <text>ATP + (deoxyribonucleotide)n-3'-hydroxyl + 5'-phospho-(deoxyribonucleotide)m = (deoxyribonucleotide)n+m + AMP + diphosphate.</text>
        <dbReference type="EC" id="6.5.1.1"/>
    </reaction>
</comment>
<keyword evidence="11" id="KW-0539">Nucleus</keyword>
<dbReference type="GO" id="GO:0006281">
    <property type="term" value="P:DNA repair"/>
    <property type="evidence" value="ECO:0007669"/>
    <property type="project" value="UniProtKB-KW"/>
</dbReference>
<feature type="compositionally biased region" description="Basic and acidic residues" evidence="16">
    <location>
        <begin position="206"/>
        <end position="236"/>
    </location>
</feature>
<dbReference type="Gene3D" id="3.30.1490.70">
    <property type="match status" value="1"/>
</dbReference>
<dbReference type="SUPFAM" id="SSF50249">
    <property type="entry name" value="Nucleic acid-binding proteins"/>
    <property type="match status" value="1"/>
</dbReference>
<evidence type="ECO:0000313" key="18">
    <source>
        <dbReference type="EMBL" id="CAI5710479.1"/>
    </source>
</evidence>
<dbReference type="Pfam" id="PF04679">
    <property type="entry name" value="DNA_ligase_A_C"/>
    <property type="match status" value="1"/>
</dbReference>
<dbReference type="PROSITE" id="PS00697">
    <property type="entry name" value="DNA_LIGASE_A1"/>
    <property type="match status" value="1"/>
</dbReference>
<dbReference type="Gene3D" id="3.30.470.30">
    <property type="entry name" value="DNA ligase/mRNA capping enzyme"/>
    <property type="match status" value="1"/>
</dbReference>
<evidence type="ECO:0000256" key="13">
    <source>
        <dbReference type="ARBA" id="ARBA00034003"/>
    </source>
</evidence>
<evidence type="ECO:0000256" key="10">
    <source>
        <dbReference type="ARBA" id="ARBA00023204"/>
    </source>
</evidence>
<dbReference type="AlphaFoldDB" id="A0AAV0SXT0"/>
<dbReference type="EMBL" id="CANTFL010000059">
    <property type="protein sequence ID" value="CAI5710479.1"/>
    <property type="molecule type" value="Genomic_DNA"/>
</dbReference>
<comment type="caution">
    <text evidence="18">The sequence shown here is derived from an EMBL/GenBank/DDBJ whole genome shotgun (WGS) entry which is preliminary data.</text>
</comment>
<dbReference type="Proteomes" id="UP001162031">
    <property type="component" value="Unassembled WGS sequence"/>
</dbReference>
<dbReference type="InterPro" id="IPR016059">
    <property type="entry name" value="DNA_ligase_ATP-dep_CS"/>
</dbReference>
<dbReference type="InterPro" id="IPR012308">
    <property type="entry name" value="DNA_ligase_ATP-dep_N"/>
</dbReference>
<comment type="similarity">
    <text evidence="2 15">Belongs to the ATP-dependent DNA ligase family.</text>
</comment>
<dbReference type="FunFam" id="3.30.470.30:FF:000002">
    <property type="entry name" value="DNA ligase"/>
    <property type="match status" value="1"/>
</dbReference>
<evidence type="ECO:0000256" key="1">
    <source>
        <dbReference type="ARBA" id="ARBA00004123"/>
    </source>
</evidence>
<dbReference type="GO" id="GO:0071897">
    <property type="term" value="P:DNA biosynthetic process"/>
    <property type="evidence" value="ECO:0007669"/>
    <property type="project" value="InterPro"/>
</dbReference>
<dbReference type="GO" id="GO:0005634">
    <property type="term" value="C:nucleus"/>
    <property type="evidence" value="ECO:0007669"/>
    <property type="project" value="UniProtKB-SubCell"/>
</dbReference>
<dbReference type="GO" id="GO:0003910">
    <property type="term" value="F:DNA ligase (ATP) activity"/>
    <property type="evidence" value="ECO:0007669"/>
    <property type="project" value="UniProtKB-EC"/>
</dbReference>
<keyword evidence="7 14" id="KW-0227">DNA damage</keyword>
<evidence type="ECO:0000256" key="6">
    <source>
        <dbReference type="ARBA" id="ARBA00022741"/>
    </source>
</evidence>
<reference evidence="18" key="1">
    <citation type="submission" date="2022-12" db="EMBL/GenBank/DDBJ databases">
        <authorList>
            <person name="Webb A."/>
        </authorList>
    </citation>
    <scope>NUCLEOTIDE SEQUENCE</scope>
    <source>
        <strain evidence="18">Hp1</strain>
    </source>
</reference>
<dbReference type="InterPro" id="IPR012340">
    <property type="entry name" value="NA-bd_OB-fold"/>
</dbReference>
<dbReference type="GO" id="GO:0006273">
    <property type="term" value="P:lagging strand elongation"/>
    <property type="evidence" value="ECO:0007669"/>
    <property type="project" value="TreeGrafter"/>
</dbReference>
<keyword evidence="5" id="KW-0235">DNA replication</keyword>
<proteinExistence type="inferred from homology"/>
<dbReference type="GO" id="GO:0006310">
    <property type="term" value="P:DNA recombination"/>
    <property type="evidence" value="ECO:0007669"/>
    <property type="project" value="UniProtKB-KW"/>
</dbReference>
<dbReference type="PANTHER" id="PTHR45674:SF4">
    <property type="entry name" value="DNA LIGASE 1"/>
    <property type="match status" value="1"/>
</dbReference>
<evidence type="ECO:0000256" key="7">
    <source>
        <dbReference type="ARBA" id="ARBA00022763"/>
    </source>
</evidence>
<keyword evidence="6 14" id="KW-0547">Nucleotide-binding</keyword>
<dbReference type="InterPro" id="IPR050191">
    <property type="entry name" value="ATP-dep_DNA_ligase"/>
</dbReference>
<evidence type="ECO:0000256" key="12">
    <source>
        <dbReference type="ARBA" id="ARBA00023306"/>
    </source>
</evidence>
<gene>
    <name evidence="18" type="ORF">HBR001_LOCUS478</name>
</gene>
<dbReference type="CDD" id="cd07900">
    <property type="entry name" value="Adenylation_DNA_ligase_I_Euk"/>
    <property type="match status" value="1"/>
</dbReference>
<evidence type="ECO:0000256" key="2">
    <source>
        <dbReference type="ARBA" id="ARBA00007572"/>
    </source>
</evidence>
<dbReference type="PANTHER" id="PTHR45674">
    <property type="entry name" value="DNA LIGASE 1/3 FAMILY MEMBER"/>
    <property type="match status" value="1"/>
</dbReference>
<evidence type="ECO:0000259" key="17">
    <source>
        <dbReference type="PROSITE" id="PS50160"/>
    </source>
</evidence>
<evidence type="ECO:0000256" key="16">
    <source>
        <dbReference type="SAM" id="MobiDB-lite"/>
    </source>
</evidence>
<feature type="compositionally biased region" description="Basic and acidic residues" evidence="16">
    <location>
        <begin position="112"/>
        <end position="136"/>
    </location>
</feature>
<evidence type="ECO:0000256" key="3">
    <source>
        <dbReference type="ARBA" id="ARBA00022598"/>
    </source>
</evidence>
<dbReference type="EC" id="6.5.1.1" evidence="14"/>
<dbReference type="InterPro" id="IPR000977">
    <property type="entry name" value="DNA_ligase_ATP-dep"/>
</dbReference>
<dbReference type="Pfam" id="PF04675">
    <property type="entry name" value="DNA_ligase_A_N"/>
    <property type="match status" value="1"/>
</dbReference>
<dbReference type="CDD" id="cd07969">
    <property type="entry name" value="OBF_DNA_ligase_I"/>
    <property type="match status" value="1"/>
</dbReference>
<evidence type="ECO:0000256" key="9">
    <source>
        <dbReference type="ARBA" id="ARBA00023172"/>
    </source>
</evidence>
<keyword evidence="10 14" id="KW-0234">DNA repair</keyword>
<evidence type="ECO:0000313" key="19">
    <source>
        <dbReference type="Proteomes" id="UP001162031"/>
    </source>
</evidence>
<comment type="subcellular location">
    <subcellularLocation>
        <location evidence="1">Nucleus</location>
    </subcellularLocation>
</comment>
<keyword evidence="4" id="KW-0132">Cell division</keyword>